<reference evidence="2" key="1">
    <citation type="journal article" date="2014" name="Int. J. Syst. Evol. Microbiol.">
        <title>Complete genome sequence of Corynebacterium casei LMG S-19264T (=DSM 44701T), isolated from a smear-ripened cheese.</title>
        <authorList>
            <consortium name="US DOE Joint Genome Institute (JGI-PGF)"/>
            <person name="Walter F."/>
            <person name="Albersmeier A."/>
            <person name="Kalinowski J."/>
            <person name="Ruckert C."/>
        </authorList>
    </citation>
    <scope>NUCLEOTIDE SEQUENCE</scope>
    <source>
        <strain evidence="2">KCTC 12988</strain>
    </source>
</reference>
<dbReference type="Pfam" id="PF25535">
    <property type="entry name" value="DUF7919"/>
    <property type="match status" value="1"/>
</dbReference>
<protein>
    <recommendedName>
        <fullName evidence="1">DUF7919 domain-containing protein</fullName>
    </recommendedName>
</protein>
<keyword evidence="3" id="KW-1185">Reference proteome</keyword>
<evidence type="ECO:0000259" key="1">
    <source>
        <dbReference type="Pfam" id="PF25535"/>
    </source>
</evidence>
<dbReference type="AlphaFoldDB" id="A0A918WQM6"/>
<evidence type="ECO:0000313" key="3">
    <source>
        <dbReference type="Proteomes" id="UP000644507"/>
    </source>
</evidence>
<evidence type="ECO:0000313" key="2">
    <source>
        <dbReference type="EMBL" id="GHC68244.1"/>
    </source>
</evidence>
<comment type="caution">
    <text evidence="2">The sequence shown here is derived from an EMBL/GenBank/DDBJ whole genome shotgun (WGS) entry which is preliminary data.</text>
</comment>
<dbReference type="InterPro" id="IPR057679">
    <property type="entry name" value="DUF7919"/>
</dbReference>
<dbReference type="EMBL" id="BMXI01000044">
    <property type="protein sequence ID" value="GHC68244.1"/>
    <property type="molecule type" value="Genomic_DNA"/>
</dbReference>
<gene>
    <name evidence="2" type="ORF">GCM10007100_40360</name>
</gene>
<feature type="domain" description="DUF7919" evidence="1">
    <location>
        <begin position="1"/>
        <end position="109"/>
    </location>
</feature>
<organism evidence="2 3">
    <name type="scientific">Roseibacillus persicicus</name>
    <dbReference type="NCBI Taxonomy" id="454148"/>
    <lineage>
        <taxon>Bacteria</taxon>
        <taxon>Pseudomonadati</taxon>
        <taxon>Verrucomicrobiota</taxon>
        <taxon>Verrucomicrobiia</taxon>
        <taxon>Verrucomicrobiales</taxon>
        <taxon>Verrucomicrobiaceae</taxon>
        <taxon>Roseibacillus</taxon>
    </lineage>
</organism>
<dbReference type="Proteomes" id="UP000644507">
    <property type="component" value="Unassembled WGS sequence"/>
</dbReference>
<reference evidence="2" key="2">
    <citation type="submission" date="2020-09" db="EMBL/GenBank/DDBJ databases">
        <authorList>
            <person name="Sun Q."/>
            <person name="Kim S."/>
        </authorList>
    </citation>
    <scope>NUCLEOTIDE SEQUENCE</scope>
    <source>
        <strain evidence="2">KCTC 12988</strain>
    </source>
</reference>
<sequence>MQYSHLKEFSYDSELPEQFEAKAIGWLGKEVPLSGEIGADCIDAIRFLHSECRISSGQLGYHTCGICNRYQDRGEVHLKMEGQDYLLPRMILHYIDEHKYLPPIEFLDGLERWWSWHRKAEQTTEAN</sequence>
<proteinExistence type="predicted"/>
<accession>A0A918WQM6</accession>
<name>A0A918WQM6_9BACT</name>